<keyword evidence="4" id="KW-1185">Reference proteome</keyword>
<keyword evidence="2" id="KW-0472">Membrane</keyword>
<name>A0A9W2ZAE4_BIOGL</name>
<feature type="compositionally biased region" description="Polar residues" evidence="1">
    <location>
        <begin position="226"/>
        <end position="235"/>
    </location>
</feature>
<dbReference type="Proteomes" id="UP001165740">
    <property type="component" value="Chromosome 17"/>
</dbReference>
<keyword evidence="2" id="KW-0812">Transmembrane</keyword>
<feature type="transmembrane region" description="Helical" evidence="2">
    <location>
        <begin position="180"/>
        <end position="200"/>
    </location>
</feature>
<evidence type="ECO:0000313" key="5">
    <source>
        <dbReference type="RefSeq" id="XP_055871957.1"/>
    </source>
</evidence>
<evidence type="ECO:0000313" key="4">
    <source>
        <dbReference type="Proteomes" id="UP001165740"/>
    </source>
</evidence>
<gene>
    <name evidence="5" type="primary">LOC129923686</name>
</gene>
<feature type="compositionally biased region" description="Low complexity" evidence="1">
    <location>
        <begin position="248"/>
        <end position="257"/>
    </location>
</feature>
<feature type="signal peptide" evidence="3">
    <location>
        <begin position="1"/>
        <end position="20"/>
    </location>
</feature>
<evidence type="ECO:0000256" key="3">
    <source>
        <dbReference type="SAM" id="SignalP"/>
    </source>
</evidence>
<feature type="region of interest" description="Disordered" evidence="1">
    <location>
        <begin position="381"/>
        <end position="468"/>
    </location>
</feature>
<proteinExistence type="predicted"/>
<organism evidence="4 5">
    <name type="scientific">Biomphalaria glabrata</name>
    <name type="common">Bloodfluke planorb</name>
    <name type="synonym">Freshwater snail</name>
    <dbReference type="NCBI Taxonomy" id="6526"/>
    <lineage>
        <taxon>Eukaryota</taxon>
        <taxon>Metazoa</taxon>
        <taxon>Spiralia</taxon>
        <taxon>Lophotrochozoa</taxon>
        <taxon>Mollusca</taxon>
        <taxon>Gastropoda</taxon>
        <taxon>Heterobranchia</taxon>
        <taxon>Euthyneura</taxon>
        <taxon>Panpulmonata</taxon>
        <taxon>Hygrophila</taxon>
        <taxon>Lymnaeoidea</taxon>
        <taxon>Planorbidae</taxon>
        <taxon>Biomphalaria</taxon>
    </lineage>
</organism>
<feature type="compositionally biased region" description="Polar residues" evidence="1">
    <location>
        <begin position="258"/>
        <end position="268"/>
    </location>
</feature>
<protein>
    <submittedName>
        <fullName evidence="5">Uncharacterized protein LOC129923686 isoform X1</fullName>
    </submittedName>
</protein>
<feature type="compositionally biased region" description="Basic and acidic residues" evidence="1">
    <location>
        <begin position="271"/>
        <end position="281"/>
    </location>
</feature>
<feature type="compositionally biased region" description="Polar residues" evidence="1">
    <location>
        <begin position="408"/>
        <end position="420"/>
    </location>
</feature>
<dbReference type="GeneID" id="129923686"/>
<feature type="compositionally biased region" description="Polar residues" evidence="1">
    <location>
        <begin position="458"/>
        <end position="468"/>
    </location>
</feature>
<keyword evidence="3" id="KW-0732">Signal</keyword>
<feature type="compositionally biased region" description="Polar residues" evidence="1">
    <location>
        <begin position="427"/>
        <end position="442"/>
    </location>
</feature>
<feature type="compositionally biased region" description="Polar residues" evidence="1">
    <location>
        <begin position="282"/>
        <end position="319"/>
    </location>
</feature>
<feature type="region of interest" description="Disordered" evidence="1">
    <location>
        <begin position="220"/>
        <end position="331"/>
    </location>
</feature>
<evidence type="ECO:0000256" key="1">
    <source>
        <dbReference type="SAM" id="MobiDB-lite"/>
    </source>
</evidence>
<reference evidence="5" key="1">
    <citation type="submission" date="2025-08" db="UniProtKB">
        <authorList>
            <consortium name="RefSeq"/>
        </authorList>
    </citation>
    <scope>IDENTIFICATION</scope>
</reference>
<keyword evidence="2" id="KW-1133">Transmembrane helix</keyword>
<sequence length="468" mass="51832">MRFGTFIFIVNCMLWSASWTAVIRPGLTRIEDVFNSDCVSPRRQTIIATGDPQTTIASFSDDHLSPNLTSERSECDVWTIKSEAEREEIIFVIVNSLHLGAESQFLIFAEVPDEGLRYDYNITKQDSELFPKTIKSLSPVILVWIQSPVVETSNEFSKQRLAFTYWTRETKSLIEEKENVVLMGAIVISIFTVIATILSLTRATKCHCIKNSWTRLQARKRDRYSNGRNTRNNRSARSHPGETLSLMTVNVTNDNTTSSRLGVQTNQFPHCRSENGTEHGSSEVSVPGQENTDVASQSVMRSEAATSFSLTTSESNDLQRTTERDTANGQFSDVAHCPTMSALIGLLPPVYDPSTPMPSSLTLFTSLLPSRWRMHRSSSVFTTSATETPTRPGCLTSITASGGEPIARSSTSRQSLSPQTDRAPYLHSSNTYHARSSTSAGSDSFPDSPPPYVDLSPPNYSTLFPSHT</sequence>
<dbReference type="RefSeq" id="XP_055871957.1">
    <property type="nucleotide sequence ID" value="XM_056015982.1"/>
</dbReference>
<dbReference type="OrthoDB" id="10320566at2759"/>
<dbReference type="AlphaFoldDB" id="A0A9W2ZAE4"/>
<feature type="chain" id="PRO_5040846803" evidence="3">
    <location>
        <begin position="21"/>
        <end position="468"/>
    </location>
</feature>
<accession>A0A9W2ZAE4</accession>
<evidence type="ECO:0000256" key="2">
    <source>
        <dbReference type="SAM" id="Phobius"/>
    </source>
</evidence>